<accession>A0ABT8WSC8</accession>
<sequence>MSTKEIQFKNAFQEKATTLNNVKELILHSKSVGDINEDKLHVLKELLNSAVVLEFATIPIYLQAMWTIKDNKCEVAKSIRNIFQEEMLHMAMVCNMIVGIGGAPKIYDPENGLKFPSGLPGGVHPELFLYLEGLNDCSLRNFMEIELPEEIADIYDYETKELVTLGGLCLEDGSVSDKIHHQSHEHNSTIGELYDRINELFQELQPKMDVERQLAGPLSWWVMADAESVSKAIYMIKEQGEGSENVTPASTGMDNLAHFYRFWEVYYEKKIVQEGDKYYFKDPNPRPETYKIARVPKGGYLKEDVSPEVWHLVNEFDKVYTDLVKFLEDAWAINGRGQAALVNAIEVMFKLEHFALPLIQIPIPDNKEGLNYGPCFRLL</sequence>
<dbReference type="PANTHER" id="PTHR34400:SF4">
    <property type="entry name" value="MEMBRANE PROTEIN"/>
    <property type="match status" value="1"/>
</dbReference>
<dbReference type="SUPFAM" id="SSF47240">
    <property type="entry name" value="Ferritin-like"/>
    <property type="match status" value="1"/>
</dbReference>
<feature type="domain" description="Iminophenyl-pyruvate dimer synthase" evidence="1">
    <location>
        <begin position="47"/>
        <end position="266"/>
    </location>
</feature>
<name>A0ABT8WSC8_9FLAO</name>
<gene>
    <name evidence="2" type="ORF">Q4Q40_17885</name>
</gene>
<reference evidence="2" key="1">
    <citation type="submission" date="2023-07" db="EMBL/GenBank/DDBJ databases">
        <title>Two novel species in the genus Flavivirga.</title>
        <authorList>
            <person name="Kwon K."/>
        </authorList>
    </citation>
    <scope>NUCLEOTIDE SEQUENCE</scope>
    <source>
        <strain evidence="2">KACC 14158</strain>
    </source>
</reference>
<protein>
    <submittedName>
        <fullName evidence="2">Ferritin-like protein</fullName>
    </submittedName>
</protein>
<proteinExistence type="predicted"/>
<evidence type="ECO:0000313" key="2">
    <source>
        <dbReference type="EMBL" id="MDO5976073.1"/>
    </source>
</evidence>
<dbReference type="Pfam" id="PF12902">
    <property type="entry name" value="Ferritin-like"/>
    <property type="match status" value="1"/>
</dbReference>
<dbReference type="RefSeq" id="WP_303303327.1">
    <property type="nucleotide sequence ID" value="NZ_BAABDA010000054.1"/>
</dbReference>
<dbReference type="Proteomes" id="UP001176806">
    <property type="component" value="Unassembled WGS sequence"/>
</dbReference>
<dbReference type="Gene3D" id="1.20.1260.10">
    <property type="match status" value="1"/>
</dbReference>
<dbReference type="PANTHER" id="PTHR34400">
    <property type="match status" value="1"/>
</dbReference>
<dbReference type="InterPro" id="IPR012347">
    <property type="entry name" value="Ferritin-like"/>
</dbReference>
<evidence type="ECO:0000259" key="1">
    <source>
        <dbReference type="Pfam" id="PF12902"/>
    </source>
</evidence>
<comment type="caution">
    <text evidence="2">The sequence shown here is derived from an EMBL/GenBank/DDBJ whole genome shotgun (WGS) entry which is preliminary data.</text>
</comment>
<dbReference type="EMBL" id="JAUOEL010000006">
    <property type="protein sequence ID" value="MDO5976073.1"/>
    <property type="molecule type" value="Genomic_DNA"/>
</dbReference>
<keyword evidence="3" id="KW-1185">Reference proteome</keyword>
<dbReference type="InterPro" id="IPR009078">
    <property type="entry name" value="Ferritin-like_SF"/>
</dbReference>
<evidence type="ECO:0000313" key="3">
    <source>
        <dbReference type="Proteomes" id="UP001176806"/>
    </source>
</evidence>
<organism evidence="2 3">
    <name type="scientific">Flavivirga jejuensis</name>
    <dbReference type="NCBI Taxonomy" id="870487"/>
    <lineage>
        <taxon>Bacteria</taxon>
        <taxon>Pseudomonadati</taxon>
        <taxon>Bacteroidota</taxon>
        <taxon>Flavobacteriia</taxon>
        <taxon>Flavobacteriales</taxon>
        <taxon>Flavobacteriaceae</taxon>
        <taxon>Flavivirga</taxon>
    </lineage>
</organism>
<dbReference type="InterPro" id="IPR026820">
    <property type="entry name" value="VioB/RebD_dom"/>
</dbReference>